<comment type="subcellular location">
    <subcellularLocation>
        <location evidence="1">Cell membrane</location>
        <topology evidence="1">Multi-pass membrane protein</topology>
    </subcellularLocation>
</comment>
<feature type="domain" description="EamA" evidence="7">
    <location>
        <begin position="9"/>
        <end position="150"/>
    </location>
</feature>
<dbReference type="PANTHER" id="PTHR42920:SF5">
    <property type="entry name" value="EAMA DOMAIN-CONTAINING PROTEIN"/>
    <property type="match status" value="1"/>
</dbReference>
<evidence type="ECO:0000313" key="10">
    <source>
        <dbReference type="Proteomes" id="UP000464675"/>
    </source>
</evidence>
<dbReference type="Proteomes" id="UP000464675">
    <property type="component" value="Chromosome"/>
</dbReference>
<evidence type="ECO:0000256" key="5">
    <source>
        <dbReference type="ARBA" id="ARBA00023136"/>
    </source>
</evidence>
<dbReference type="AlphaFoldDB" id="A0A6P1T9P4"/>
<feature type="transmembrane region" description="Helical" evidence="6">
    <location>
        <begin position="189"/>
        <end position="209"/>
    </location>
</feature>
<keyword evidence="3 6" id="KW-0812">Transmembrane</keyword>
<proteinExistence type="predicted"/>
<evidence type="ECO:0000313" key="8">
    <source>
        <dbReference type="EMBL" id="MBB5209964.1"/>
    </source>
</evidence>
<feature type="transmembrane region" description="Helical" evidence="6">
    <location>
        <begin position="221"/>
        <end position="242"/>
    </location>
</feature>
<feature type="domain" description="EamA" evidence="7">
    <location>
        <begin position="160"/>
        <end position="292"/>
    </location>
</feature>
<dbReference type="EMBL" id="JACHHR010000001">
    <property type="protein sequence ID" value="MBB5209964.1"/>
    <property type="molecule type" value="Genomic_DNA"/>
</dbReference>
<dbReference type="InterPro" id="IPR051258">
    <property type="entry name" value="Diverse_Substrate_Transporter"/>
</dbReference>
<evidence type="ECO:0000259" key="7">
    <source>
        <dbReference type="Pfam" id="PF00892"/>
    </source>
</evidence>
<keyword evidence="10" id="KW-1185">Reference proteome</keyword>
<evidence type="ECO:0000313" key="11">
    <source>
        <dbReference type="Proteomes" id="UP000563601"/>
    </source>
</evidence>
<evidence type="ECO:0000256" key="2">
    <source>
        <dbReference type="ARBA" id="ARBA00022475"/>
    </source>
</evidence>
<feature type="transmembrane region" description="Helical" evidence="6">
    <location>
        <begin position="254"/>
        <end position="271"/>
    </location>
</feature>
<organism evidence="8 11">
    <name type="scientific">Microbulbifer hydrolyticus</name>
    <dbReference type="NCBI Taxonomy" id="48074"/>
    <lineage>
        <taxon>Bacteria</taxon>
        <taxon>Pseudomonadati</taxon>
        <taxon>Pseudomonadota</taxon>
        <taxon>Gammaproteobacteria</taxon>
        <taxon>Cellvibrionales</taxon>
        <taxon>Microbulbiferaceae</taxon>
        <taxon>Microbulbifer</taxon>
    </lineage>
</organism>
<feature type="transmembrane region" description="Helical" evidence="6">
    <location>
        <begin position="163"/>
        <end position="182"/>
    </location>
</feature>
<gene>
    <name evidence="9" type="ORF">GTQ55_11270</name>
    <name evidence="8" type="ORF">HNQ53_000152</name>
</gene>
<dbReference type="OrthoDB" id="9804865at2"/>
<evidence type="ECO:0000256" key="3">
    <source>
        <dbReference type="ARBA" id="ARBA00022692"/>
    </source>
</evidence>
<accession>A0A6P1T9P4</accession>
<keyword evidence="4 6" id="KW-1133">Transmembrane helix</keyword>
<dbReference type="Pfam" id="PF00892">
    <property type="entry name" value="EamA"/>
    <property type="match status" value="2"/>
</dbReference>
<dbReference type="Gene3D" id="1.10.3730.20">
    <property type="match status" value="1"/>
</dbReference>
<keyword evidence="5 6" id="KW-0472">Membrane</keyword>
<evidence type="ECO:0000256" key="6">
    <source>
        <dbReference type="SAM" id="Phobius"/>
    </source>
</evidence>
<feature type="transmembrane region" description="Helical" evidence="6">
    <location>
        <begin position="110"/>
        <end position="128"/>
    </location>
</feature>
<reference evidence="8 11" key="2">
    <citation type="submission" date="2020-08" db="EMBL/GenBank/DDBJ databases">
        <title>Genomic Encyclopedia of Type Strains, Phase IV (KMG-IV): sequencing the most valuable type-strain genomes for metagenomic binning, comparative biology and taxonomic classification.</title>
        <authorList>
            <person name="Goeker M."/>
        </authorList>
    </citation>
    <scope>NUCLEOTIDE SEQUENCE [LARGE SCALE GENOMIC DNA]</scope>
    <source>
        <strain evidence="8 11">DSM 11525</strain>
    </source>
</reference>
<evidence type="ECO:0000256" key="4">
    <source>
        <dbReference type="ARBA" id="ARBA00022989"/>
    </source>
</evidence>
<evidence type="ECO:0000313" key="9">
    <source>
        <dbReference type="EMBL" id="QHQ39504.1"/>
    </source>
</evidence>
<feature type="transmembrane region" description="Helical" evidence="6">
    <location>
        <begin position="85"/>
        <end position="104"/>
    </location>
</feature>
<protein>
    <submittedName>
        <fullName evidence="8">Drug/metabolite transporter (DMT)-like permease</fullName>
    </submittedName>
    <submittedName>
        <fullName evidence="9">EamA family transporter</fullName>
    </submittedName>
</protein>
<feature type="transmembrane region" description="Helical" evidence="6">
    <location>
        <begin position="135"/>
        <end position="151"/>
    </location>
</feature>
<dbReference type="Proteomes" id="UP000563601">
    <property type="component" value="Unassembled WGS sequence"/>
</dbReference>
<dbReference type="InterPro" id="IPR000620">
    <property type="entry name" value="EamA_dom"/>
</dbReference>
<dbReference type="SUPFAM" id="SSF103481">
    <property type="entry name" value="Multidrug resistance efflux transporter EmrE"/>
    <property type="match status" value="2"/>
</dbReference>
<reference evidence="9 10" key="1">
    <citation type="submission" date="2020-01" db="EMBL/GenBank/DDBJ databases">
        <title>The possibility of degradation of plastic by Microbulbifer hydrolyticus IRE-31.</title>
        <authorList>
            <person name="Liu L."/>
        </authorList>
    </citation>
    <scope>NUCLEOTIDE SEQUENCE [LARGE SCALE GENOMIC DNA]</scope>
    <source>
        <strain evidence="9 10">IRE-31</strain>
    </source>
</reference>
<dbReference type="PANTHER" id="PTHR42920">
    <property type="entry name" value="OS03G0707200 PROTEIN-RELATED"/>
    <property type="match status" value="1"/>
</dbReference>
<name>A0A6P1T9P4_9GAMM</name>
<dbReference type="EMBL" id="CP047491">
    <property type="protein sequence ID" value="QHQ39504.1"/>
    <property type="molecule type" value="Genomic_DNA"/>
</dbReference>
<keyword evidence="2" id="KW-1003">Cell membrane</keyword>
<evidence type="ECO:0000256" key="1">
    <source>
        <dbReference type="ARBA" id="ARBA00004651"/>
    </source>
</evidence>
<dbReference type="InterPro" id="IPR037185">
    <property type="entry name" value="EmrE-like"/>
</dbReference>
<feature type="transmembrane region" description="Helical" evidence="6">
    <location>
        <begin position="41"/>
        <end position="58"/>
    </location>
</feature>
<dbReference type="RefSeq" id="WP_161858822.1">
    <property type="nucleotide sequence ID" value="NZ_CP047491.1"/>
</dbReference>
<sequence>MNRKQIQAEVLLLLAALFWGLAFVPQKIAMADIEPLAFNAWRFFLGGLILVPLVYWLSSRRDVQPGEEGGTHVEHSWRRCLKGGAVLGFWLFLGAALQQASLLYTSAGRAGFITGFYLLLVPVIGLSLGHKTNRWTWVGIALALLGLYWLADFSAQAQLIGDLMVFASAFVFAIQVLSADYLVHRYDALRLAAIQFLVCGALSAVASLIVEQPSVQSAVDAAWPIAYMMIFSTAIAFTFQLLAQRHAAPSHATVIMSLEAVFAVVAGWLFLNEVLSSRELMGCGLMLTGMLVSHYGNHTGTHH</sequence>
<dbReference type="GO" id="GO:0005886">
    <property type="term" value="C:plasma membrane"/>
    <property type="evidence" value="ECO:0007669"/>
    <property type="project" value="UniProtKB-SubCell"/>
</dbReference>